<dbReference type="PANTHER" id="PTHR46623">
    <property type="entry name" value="CARBOXYMETHYLENEBUTENOLIDASE-RELATED"/>
    <property type="match status" value="1"/>
</dbReference>
<dbReference type="SUPFAM" id="SSF53474">
    <property type="entry name" value="alpha/beta-Hydrolases"/>
    <property type="match status" value="1"/>
</dbReference>
<dbReference type="Pfam" id="PF01738">
    <property type="entry name" value="DLH"/>
    <property type="match status" value="1"/>
</dbReference>
<dbReference type="Proteomes" id="UP000515955">
    <property type="component" value="Chromosome"/>
</dbReference>
<dbReference type="KEGG" id="srhi:H9L12_09740"/>
<dbReference type="EMBL" id="CP060717">
    <property type="protein sequence ID" value="QNN64577.1"/>
    <property type="molecule type" value="Genomic_DNA"/>
</dbReference>
<dbReference type="GO" id="GO:0016787">
    <property type="term" value="F:hydrolase activity"/>
    <property type="evidence" value="ECO:0007669"/>
    <property type="project" value="UniProtKB-KW"/>
</dbReference>
<gene>
    <name evidence="2" type="ORF">H9L12_09740</name>
</gene>
<evidence type="ECO:0000313" key="3">
    <source>
        <dbReference type="Proteomes" id="UP000515955"/>
    </source>
</evidence>
<name>A0A7G9S9Q2_9SPHN</name>
<evidence type="ECO:0000259" key="1">
    <source>
        <dbReference type="Pfam" id="PF01738"/>
    </source>
</evidence>
<dbReference type="RefSeq" id="WP_187541576.1">
    <property type="nucleotide sequence ID" value="NZ_CP060717.1"/>
</dbReference>
<accession>A0A7G9S9Q2</accession>
<keyword evidence="3" id="KW-1185">Reference proteome</keyword>
<organism evidence="2 3">
    <name type="scientific">Sphingomonas rhizophila</name>
    <dbReference type="NCBI Taxonomy" id="2071607"/>
    <lineage>
        <taxon>Bacteria</taxon>
        <taxon>Pseudomonadati</taxon>
        <taxon>Pseudomonadota</taxon>
        <taxon>Alphaproteobacteria</taxon>
        <taxon>Sphingomonadales</taxon>
        <taxon>Sphingomonadaceae</taxon>
        <taxon>Sphingomonas</taxon>
    </lineage>
</organism>
<sequence>MTTIDQVHGGKTLRHEWFAAEGARATILLFPTVMGVTDLERGFAATLNGKGWSVMIADLYGARFTPEDRPQASDAMAAIRSDRAAMRDLLTAVLAETPKGAPVVAIGFCFGGQCALDLARSGADIAGAASFHGLFDPPGLPPQPSKALVIAFHGWDDPLVTPDAVTALGQELTEAGCDWQIHAYGHVGHGFTNPGAKGAIPGIQFDEAASRRSWAAFDGFMGELFA</sequence>
<dbReference type="Gene3D" id="3.40.50.1820">
    <property type="entry name" value="alpha/beta hydrolase"/>
    <property type="match status" value="1"/>
</dbReference>
<reference evidence="2 3" key="1">
    <citation type="submission" date="2020-08" db="EMBL/GenBank/DDBJ databases">
        <title>Genome sequence of Sphingomonas rhizophila KACC 19189T.</title>
        <authorList>
            <person name="Hyun D.-W."/>
            <person name="Bae J.-W."/>
        </authorList>
    </citation>
    <scope>NUCLEOTIDE SEQUENCE [LARGE SCALE GENOMIC DNA]</scope>
    <source>
        <strain evidence="2 3">KACC 19189</strain>
    </source>
</reference>
<feature type="domain" description="Dienelactone hydrolase" evidence="1">
    <location>
        <begin position="25"/>
        <end position="223"/>
    </location>
</feature>
<protein>
    <submittedName>
        <fullName evidence="2">Dienelactone hydrolase family protein</fullName>
    </submittedName>
</protein>
<dbReference type="InterPro" id="IPR051049">
    <property type="entry name" value="Dienelactone_hydrolase-like"/>
</dbReference>
<proteinExistence type="predicted"/>
<evidence type="ECO:0000313" key="2">
    <source>
        <dbReference type="EMBL" id="QNN64577.1"/>
    </source>
</evidence>
<dbReference type="AlphaFoldDB" id="A0A7G9S9Q2"/>
<dbReference type="InterPro" id="IPR029058">
    <property type="entry name" value="AB_hydrolase_fold"/>
</dbReference>
<dbReference type="PANTHER" id="PTHR46623:SF6">
    <property type="entry name" value="ALPHA_BETA-HYDROLASES SUPERFAMILY PROTEIN"/>
    <property type="match status" value="1"/>
</dbReference>
<dbReference type="InterPro" id="IPR002925">
    <property type="entry name" value="Dienelactn_hydro"/>
</dbReference>
<keyword evidence="2" id="KW-0378">Hydrolase</keyword>